<reference evidence="3 5" key="2">
    <citation type="submission" date="2019-06" db="EMBL/GenBank/DDBJ databases">
        <title>A large-scale integrated study on North Sea by COGITO (Coastal Microbe Genomic &amp; Taxonomic Observatory).</title>
        <authorList>
            <person name="Teeling H."/>
        </authorList>
    </citation>
    <scope>NUCLEOTIDE SEQUENCE [LARGE SCALE GENOMIC DNA]</scope>
    <source>
        <strain evidence="3 5">MAR_2009_79</strain>
    </source>
</reference>
<protein>
    <recommendedName>
        <fullName evidence="1">HTH cro/C1-type domain-containing protein</fullName>
    </recommendedName>
</protein>
<proteinExistence type="predicted"/>
<evidence type="ECO:0000313" key="5">
    <source>
        <dbReference type="Proteomes" id="UP000315363"/>
    </source>
</evidence>
<evidence type="ECO:0000313" key="3">
    <source>
        <dbReference type="EMBL" id="TQO37858.1"/>
    </source>
</evidence>
<sequence>MTLGMKKNEVPQDKSNLESANFKELCYAVDENGEYTTELSTGWSPKTIALNNAIEALNERISASKQRVKDHKVSPLEYYMELHKMDLPILASYVGIWKWRVKRHFRPAVFKNLNNKTLQKYADVFDITIEELQRTDL</sequence>
<dbReference type="PROSITE" id="PS50943">
    <property type="entry name" value="HTH_CROC1"/>
    <property type="match status" value="1"/>
</dbReference>
<evidence type="ECO:0000313" key="2">
    <source>
        <dbReference type="EMBL" id="ASO06169.1"/>
    </source>
</evidence>
<name>A0A221UXS6_9FLAO</name>
<keyword evidence="5" id="KW-1185">Reference proteome</keyword>
<dbReference type="KEGG" id="aalg:AREALGSMS7_02730"/>
<dbReference type="InterPro" id="IPR001387">
    <property type="entry name" value="Cro/C1-type_HTH"/>
</dbReference>
<dbReference type="EMBL" id="CP022515">
    <property type="protein sequence ID" value="ASO06169.1"/>
    <property type="molecule type" value="Genomic_DNA"/>
</dbReference>
<dbReference type="STRING" id="616991.GCA_000733925_01055"/>
<feature type="domain" description="HTH cro/C1-type" evidence="1">
    <location>
        <begin position="111"/>
        <end position="132"/>
    </location>
</feature>
<gene>
    <name evidence="2" type="ORF">AREALGSMS7_02730</name>
    <name evidence="3" type="ORF">GQ41_2483</name>
</gene>
<dbReference type="Proteomes" id="UP000315363">
    <property type="component" value="Unassembled WGS sequence"/>
</dbReference>
<dbReference type="eggNOG" id="ENOG5030Q80">
    <property type="taxonomic scope" value="Bacteria"/>
</dbReference>
<dbReference type="AlphaFoldDB" id="A0A221UXS6"/>
<reference evidence="2 4" key="1">
    <citation type="submission" date="2017-07" db="EMBL/GenBank/DDBJ databases">
        <title>Genome Sequence of Arenibacter algicola Strain SMS7 Isolated from a culture of the Diatom Skeletonema marinoi.</title>
        <authorList>
            <person name="Topel M."/>
            <person name="Pinder M.I.M."/>
            <person name="Johansson O.N."/>
            <person name="Kourtchenko O."/>
            <person name="Godhe A."/>
            <person name="Clarke A.K."/>
        </authorList>
    </citation>
    <scope>NUCLEOTIDE SEQUENCE [LARGE SCALE GENOMIC DNA]</scope>
    <source>
        <strain evidence="2 4">SMS7</strain>
    </source>
</reference>
<organism evidence="2 4">
    <name type="scientific">Arenibacter algicola</name>
    <dbReference type="NCBI Taxonomy" id="616991"/>
    <lineage>
        <taxon>Bacteria</taxon>
        <taxon>Pseudomonadati</taxon>
        <taxon>Bacteroidota</taxon>
        <taxon>Flavobacteriia</taxon>
        <taxon>Flavobacteriales</taxon>
        <taxon>Flavobacteriaceae</taxon>
        <taxon>Arenibacter</taxon>
    </lineage>
</organism>
<dbReference type="Proteomes" id="UP000204551">
    <property type="component" value="Chromosome"/>
</dbReference>
<dbReference type="EMBL" id="VHIF01000001">
    <property type="protein sequence ID" value="TQO37858.1"/>
    <property type="molecule type" value="Genomic_DNA"/>
</dbReference>
<evidence type="ECO:0000259" key="1">
    <source>
        <dbReference type="PROSITE" id="PS50943"/>
    </source>
</evidence>
<evidence type="ECO:0000313" key="4">
    <source>
        <dbReference type="Proteomes" id="UP000204551"/>
    </source>
</evidence>
<accession>A0A221UXS6</accession>